<dbReference type="AlphaFoldDB" id="A0A383TVK5"/>
<proteinExistence type="inferred from homology"/>
<dbReference type="Proteomes" id="UP000262142">
    <property type="component" value="Unassembled WGS sequence"/>
</dbReference>
<feature type="binding site" evidence="6">
    <location>
        <begin position="76"/>
        <end position="77"/>
    </location>
    <ligand>
        <name>NAD(+)</name>
        <dbReference type="ChEBI" id="CHEBI:57540"/>
    </ligand>
</feature>
<keyword evidence="6" id="KW-0547">Nucleotide-binding</keyword>
<dbReference type="GO" id="GO:0019674">
    <property type="term" value="P:NAD+ metabolic process"/>
    <property type="evidence" value="ECO:0007669"/>
    <property type="project" value="InterPro"/>
</dbReference>
<dbReference type="Gene3D" id="2.60.200.30">
    <property type="entry name" value="Probable inorganic polyphosphate/atp-NAD kinase, domain 2"/>
    <property type="match status" value="1"/>
</dbReference>
<keyword evidence="2 6" id="KW-0418">Kinase</keyword>
<evidence type="ECO:0000313" key="8">
    <source>
        <dbReference type="Proteomes" id="UP000262142"/>
    </source>
</evidence>
<dbReference type="EMBL" id="UNSC01000001">
    <property type="protein sequence ID" value="SZD70941.1"/>
    <property type="molecule type" value="Genomic_DNA"/>
</dbReference>
<evidence type="ECO:0000256" key="5">
    <source>
        <dbReference type="ARBA" id="ARBA00047925"/>
    </source>
</evidence>
<organism evidence="7 8">
    <name type="scientific">Candidatus Ornithobacterium hominis</name>
    <dbReference type="NCBI Taxonomy" id="2497989"/>
    <lineage>
        <taxon>Bacteria</taxon>
        <taxon>Pseudomonadati</taxon>
        <taxon>Bacteroidota</taxon>
        <taxon>Flavobacteriia</taxon>
        <taxon>Flavobacteriales</taxon>
        <taxon>Weeksellaceae</taxon>
        <taxon>Ornithobacterium</taxon>
    </lineage>
</organism>
<dbReference type="InterPro" id="IPR002504">
    <property type="entry name" value="NADK"/>
</dbReference>
<evidence type="ECO:0000256" key="4">
    <source>
        <dbReference type="ARBA" id="ARBA00023027"/>
    </source>
</evidence>
<dbReference type="GO" id="GO:0051287">
    <property type="term" value="F:NAD binding"/>
    <property type="evidence" value="ECO:0007669"/>
    <property type="project" value="UniProtKB-ARBA"/>
</dbReference>
<dbReference type="Gene3D" id="3.40.50.10330">
    <property type="entry name" value="Probable inorganic polyphosphate/atp-NAD kinase, domain 1"/>
    <property type="match status" value="1"/>
</dbReference>
<keyword evidence="4 6" id="KW-0520">NAD</keyword>
<feature type="binding site" evidence="6">
    <location>
        <begin position="189"/>
        <end position="194"/>
    </location>
    <ligand>
        <name>NAD(+)</name>
        <dbReference type="ChEBI" id="CHEBI:57540"/>
    </ligand>
</feature>
<keyword evidence="6" id="KW-0963">Cytoplasm</keyword>
<comment type="function">
    <text evidence="6">Involved in the regulation of the intracellular balance of NAD and NADP, and is a key enzyme in the biosynthesis of NADP. Catalyzes specifically the phosphorylation on 2'-hydroxyl of the adenosine moiety of NAD to yield NADP.</text>
</comment>
<comment type="subcellular location">
    <subcellularLocation>
        <location evidence="6">Cytoplasm</location>
    </subcellularLocation>
</comment>
<dbReference type="PANTHER" id="PTHR20275:SF6">
    <property type="entry name" value="NAD KINASE 2, CHLOROPLASTIC"/>
    <property type="match status" value="1"/>
</dbReference>
<dbReference type="Pfam" id="PF01513">
    <property type="entry name" value="NAD_kinase"/>
    <property type="match status" value="1"/>
</dbReference>
<evidence type="ECO:0000256" key="6">
    <source>
        <dbReference type="HAMAP-Rule" id="MF_00361"/>
    </source>
</evidence>
<name>A0A383TVK5_9FLAO</name>
<feature type="binding site" evidence="6">
    <location>
        <begin position="148"/>
        <end position="149"/>
    </location>
    <ligand>
        <name>NAD(+)</name>
        <dbReference type="ChEBI" id="CHEBI:57540"/>
    </ligand>
</feature>
<dbReference type="InterPro" id="IPR017438">
    <property type="entry name" value="ATP-NAD_kinase_N"/>
</dbReference>
<feature type="binding site" evidence="6">
    <location>
        <position position="178"/>
    </location>
    <ligand>
        <name>NAD(+)</name>
        <dbReference type="ChEBI" id="CHEBI:57540"/>
    </ligand>
</feature>
<dbReference type="RefSeq" id="WP_119056999.1">
    <property type="nucleotide sequence ID" value="NZ_OX579588.1"/>
</dbReference>
<keyword evidence="6" id="KW-0067">ATP-binding</keyword>
<evidence type="ECO:0000256" key="3">
    <source>
        <dbReference type="ARBA" id="ARBA00022857"/>
    </source>
</evidence>
<sequence length="296" mass="33603">MRVALFGRKTSSSDLNDFFPEFFNFLRLKKIEIQVEEKFFKALKKIKNISTEGCSTFTSHEDLWGDLDLFFTFGGDGTILNAVNFVREARVPIVGINTGRLGFLASINKSEIMENIDDILAKNFKLSQRSLLCVESEDLEEPFKIALNEISVLRKETTSMITIDTYVDDVFLNSYWADGLIIATPTGSTGYSLSCNGPIITPTTENFVITPIAPHHLNVRPLIISDKSKISLEVHSRVPEFSFSLDSRLNSMPVDKKITIRKADFPIFLVDLNNKNYLETLRKKLFWGKDSRNQPQ</sequence>
<protein>
    <recommendedName>
        <fullName evidence="6">NAD kinase</fullName>
        <ecNumber evidence="6">2.7.1.23</ecNumber>
    </recommendedName>
    <alternativeName>
        <fullName evidence="6">ATP-dependent NAD kinase</fullName>
    </alternativeName>
</protein>
<evidence type="ECO:0000256" key="2">
    <source>
        <dbReference type="ARBA" id="ARBA00022777"/>
    </source>
</evidence>
<dbReference type="HAMAP" id="MF_00361">
    <property type="entry name" value="NAD_kinase"/>
    <property type="match status" value="1"/>
</dbReference>
<keyword evidence="3 6" id="KW-0521">NADP</keyword>
<dbReference type="EC" id="2.7.1.23" evidence="6"/>
<dbReference type="GO" id="GO:0046872">
    <property type="term" value="F:metal ion binding"/>
    <property type="evidence" value="ECO:0007669"/>
    <property type="project" value="UniProtKB-UniRule"/>
</dbReference>
<reference evidence="7 8" key="1">
    <citation type="submission" date="2018-09" db="EMBL/GenBank/DDBJ databases">
        <authorList>
            <consortium name="Pathogen Informatics"/>
        </authorList>
    </citation>
    <scope>NUCLEOTIDE SEQUENCE [LARGE SCALE GENOMIC DNA]</scope>
    <source>
        <strain evidence="7 8">OH-22767</strain>
    </source>
</reference>
<dbReference type="SUPFAM" id="SSF111331">
    <property type="entry name" value="NAD kinase/diacylglycerol kinase-like"/>
    <property type="match status" value="1"/>
</dbReference>
<accession>A0A383TVK5</accession>
<dbReference type="Pfam" id="PF20143">
    <property type="entry name" value="NAD_kinase_C"/>
    <property type="match status" value="1"/>
</dbReference>
<dbReference type="PANTHER" id="PTHR20275">
    <property type="entry name" value="NAD KINASE"/>
    <property type="match status" value="1"/>
</dbReference>
<dbReference type="GO" id="GO:0006741">
    <property type="term" value="P:NADP+ biosynthetic process"/>
    <property type="evidence" value="ECO:0007669"/>
    <property type="project" value="UniProtKB-UniRule"/>
</dbReference>
<comment type="catalytic activity">
    <reaction evidence="5 6">
        <text>NAD(+) + ATP = ADP + NADP(+) + H(+)</text>
        <dbReference type="Rhea" id="RHEA:18629"/>
        <dbReference type="ChEBI" id="CHEBI:15378"/>
        <dbReference type="ChEBI" id="CHEBI:30616"/>
        <dbReference type="ChEBI" id="CHEBI:57540"/>
        <dbReference type="ChEBI" id="CHEBI:58349"/>
        <dbReference type="ChEBI" id="CHEBI:456216"/>
        <dbReference type="EC" id="2.7.1.23"/>
    </reaction>
</comment>
<feature type="active site" description="Proton acceptor" evidence="6">
    <location>
        <position position="76"/>
    </location>
</feature>
<dbReference type="OrthoDB" id="9774737at2"/>
<dbReference type="InterPro" id="IPR017437">
    <property type="entry name" value="ATP-NAD_kinase_PpnK-typ_C"/>
</dbReference>
<dbReference type="InterPro" id="IPR016064">
    <property type="entry name" value="NAD/diacylglycerol_kinase_sf"/>
</dbReference>
<comment type="cofactor">
    <cofactor evidence="6">
        <name>a divalent metal cation</name>
        <dbReference type="ChEBI" id="CHEBI:60240"/>
    </cofactor>
</comment>
<feature type="binding site" evidence="6">
    <location>
        <position position="213"/>
    </location>
    <ligand>
        <name>NAD(+)</name>
        <dbReference type="ChEBI" id="CHEBI:57540"/>
    </ligand>
</feature>
<gene>
    <name evidence="7" type="primary">ppnK</name>
    <name evidence="6" type="synonym">nadK</name>
    <name evidence="7" type="ORF">SAMEA104719789_00032</name>
</gene>
<evidence type="ECO:0000256" key="1">
    <source>
        <dbReference type="ARBA" id="ARBA00022679"/>
    </source>
</evidence>
<dbReference type="NCBIfam" id="NF002521">
    <property type="entry name" value="PRK01911.1"/>
    <property type="match status" value="1"/>
</dbReference>
<keyword evidence="1 6" id="KW-0808">Transferase</keyword>
<dbReference type="GO" id="GO:0003951">
    <property type="term" value="F:NAD+ kinase activity"/>
    <property type="evidence" value="ECO:0007669"/>
    <property type="project" value="UniProtKB-UniRule"/>
</dbReference>
<comment type="caution">
    <text evidence="6">Lacks conserved residue(s) required for the propagation of feature annotation.</text>
</comment>
<dbReference type="GO" id="GO:0005737">
    <property type="term" value="C:cytoplasm"/>
    <property type="evidence" value="ECO:0007669"/>
    <property type="project" value="UniProtKB-SubCell"/>
</dbReference>
<evidence type="ECO:0000313" key="7">
    <source>
        <dbReference type="EMBL" id="SZD70941.1"/>
    </source>
</evidence>
<dbReference type="GO" id="GO:0005524">
    <property type="term" value="F:ATP binding"/>
    <property type="evidence" value="ECO:0007669"/>
    <property type="project" value="UniProtKB-KW"/>
</dbReference>
<keyword evidence="8" id="KW-1185">Reference proteome</keyword>
<comment type="similarity">
    <text evidence="6">Belongs to the NAD kinase family.</text>
</comment>